<sequence>MNDSPAAATSDTHAPKERVHSHLPGLRQGTVWAGKGPAPDFNDIAFWEAKRKDLGEKIKEIEAGHVQPRFTPEDLKTLESLEQQPGHLFHIALERKRQALRNEKTGVFTMLFLLAKLGRPGQWILHNADLYHPAIDTRPGARAHQTNIVIRDFTHDGSTLFLGDGEVLVEREVTWAGNPPAPDFTNLAYWEAKYKELANQLKKVEEGLVQSHFMPDELKTLDRLEADKSHAFAVLARIARANPLVIETPESRRLKKSLYELQPVFPKYDTRFREQDADGEDGGSGYVVVDSDLDLRFDTRFKPAPRDAFGTTTYWEQRIADLCKKQRDIDKGRFATHGFSKGELIRIKLLDRAIDEELEEFDKGVVDGAGRRTDKISAWLDQGTGTAAPAAPAAVGQHRQAMEKARQPEALKRKRRAADGEHEPSKRSKGRGSAAPRIKSTERGARPAGNPPQRRSARIAAQSPKSYR</sequence>
<organism evidence="2 3">
    <name type="scientific">Sporothrix curviconia</name>
    <dbReference type="NCBI Taxonomy" id="1260050"/>
    <lineage>
        <taxon>Eukaryota</taxon>
        <taxon>Fungi</taxon>
        <taxon>Dikarya</taxon>
        <taxon>Ascomycota</taxon>
        <taxon>Pezizomycotina</taxon>
        <taxon>Sordariomycetes</taxon>
        <taxon>Sordariomycetidae</taxon>
        <taxon>Ophiostomatales</taxon>
        <taxon>Ophiostomataceae</taxon>
        <taxon>Sporothrix</taxon>
    </lineage>
</organism>
<dbReference type="Proteomes" id="UP001642405">
    <property type="component" value="Unassembled WGS sequence"/>
</dbReference>
<name>A0ABP0BI69_9PEZI</name>
<evidence type="ECO:0000313" key="3">
    <source>
        <dbReference type="Proteomes" id="UP001642405"/>
    </source>
</evidence>
<feature type="region of interest" description="Disordered" evidence="1">
    <location>
        <begin position="383"/>
        <end position="468"/>
    </location>
</feature>
<feature type="region of interest" description="Disordered" evidence="1">
    <location>
        <begin position="1"/>
        <end position="34"/>
    </location>
</feature>
<feature type="compositionally biased region" description="Basic and acidic residues" evidence="1">
    <location>
        <begin position="400"/>
        <end position="426"/>
    </location>
</feature>
<feature type="compositionally biased region" description="Low complexity" evidence="1">
    <location>
        <begin position="383"/>
        <end position="394"/>
    </location>
</feature>
<dbReference type="EMBL" id="CAWUHB010000017">
    <property type="protein sequence ID" value="CAK7219180.1"/>
    <property type="molecule type" value="Genomic_DNA"/>
</dbReference>
<comment type="caution">
    <text evidence="2">The sequence shown here is derived from an EMBL/GenBank/DDBJ whole genome shotgun (WGS) entry which is preliminary data.</text>
</comment>
<reference evidence="2 3" key="1">
    <citation type="submission" date="2024-01" db="EMBL/GenBank/DDBJ databases">
        <authorList>
            <person name="Allen C."/>
            <person name="Tagirdzhanova G."/>
        </authorList>
    </citation>
    <scope>NUCLEOTIDE SEQUENCE [LARGE SCALE GENOMIC DNA]</scope>
</reference>
<evidence type="ECO:0000256" key="1">
    <source>
        <dbReference type="SAM" id="MobiDB-lite"/>
    </source>
</evidence>
<gene>
    <name evidence="2" type="ORF">SCUCBS95973_003732</name>
</gene>
<feature type="compositionally biased region" description="Polar residues" evidence="1">
    <location>
        <begin position="1"/>
        <end position="12"/>
    </location>
</feature>
<proteinExistence type="predicted"/>
<accession>A0ABP0BI69</accession>
<keyword evidence="3" id="KW-1185">Reference proteome</keyword>
<protein>
    <submittedName>
        <fullName evidence="2">Uncharacterized protein</fullName>
    </submittedName>
</protein>
<evidence type="ECO:0000313" key="2">
    <source>
        <dbReference type="EMBL" id="CAK7219180.1"/>
    </source>
</evidence>